<evidence type="ECO:0000256" key="2">
    <source>
        <dbReference type="ARBA" id="ARBA00009347"/>
    </source>
</evidence>
<dbReference type="Pfam" id="PF02770">
    <property type="entry name" value="Acyl-CoA_dh_M"/>
    <property type="match status" value="1"/>
</dbReference>
<dbReference type="InterPro" id="IPR046373">
    <property type="entry name" value="Acyl-CoA_Oxase/DH_mid-dom_sf"/>
</dbReference>
<accession>A0A6N7PXB7</accession>
<dbReference type="Gene3D" id="2.40.110.10">
    <property type="entry name" value="Butyryl-CoA Dehydrogenase, subunit A, domain 2"/>
    <property type="match status" value="1"/>
</dbReference>
<evidence type="ECO:0000256" key="7">
    <source>
        <dbReference type="SAM" id="MobiDB-lite"/>
    </source>
</evidence>
<dbReference type="SUPFAM" id="SSF47203">
    <property type="entry name" value="Acyl-CoA dehydrogenase C-terminal domain-like"/>
    <property type="match status" value="1"/>
</dbReference>
<dbReference type="AlphaFoldDB" id="A0A6N7PXB7"/>
<gene>
    <name evidence="11" type="ORF">GF068_33905</name>
</gene>
<dbReference type="InterPro" id="IPR009100">
    <property type="entry name" value="AcylCoA_DH/oxidase_NM_dom_sf"/>
</dbReference>
<dbReference type="InterPro" id="IPR036250">
    <property type="entry name" value="AcylCo_DH-like_C"/>
</dbReference>
<keyword evidence="5 6" id="KW-0560">Oxidoreductase</keyword>
<dbReference type="PANTHER" id="PTHR43292">
    <property type="entry name" value="ACYL-COA DEHYDROGENASE"/>
    <property type="match status" value="1"/>
</dbReference>
<dbReference type="InterPro" id="IPR009075">
    <property type="entry name" value="AcylCo_DH/oxidase_C"/>
</dbReference>
<dbReference type="Pfam" id="PF00441">
    <property type="entry name" value="Acyl-CoA_dh_1"/>
    <property type="match status" value="1"/>
</dbReference>
<evidence type="ECO:0000256" key="5">
    <source>
        <dbReference type="ARBA" id="ARBA00023002"/>
    </source>
</evidence>
<comment type="cofactor">
    <cofactor evidence="1 6">
        <name>FAD</name>
        <dbReference type="ChEBI" id="CHEBI:57692"/>
    </cofactor>
</comment>
<dbReference type="Gene3D" id="1.20.140.10">
    <property type="entry name" value="Butyryl-CoA Dehydrogenase, subunit A, domain 3"/>
    <property type="match status" value="1"/>
</dbReference>
<reference evidence="11 12" key="1">
    <citation type="submission" date="2019-10" db="EMBL/GenBank/DDBJ databases">
        <title>A soil myxobacterium in the family Polyangiaceae.</title>
        <authorList>
            <person name="Li Y."/>
            <person name="Wang J."/>
        </authorList>
    </citation>
    <scope>NUCLEOTIDE SEQUENCE [LARGE SCALE GENOMIC DNA]</scope>
    <source>
        <strain evidence="11 12">DSM 14734</strain>
    </source>
</reference>
<evidence type="ECO:0000259" key="9">
    <source>
        <dbReference type="Pfam" id="PF02770"/>
    </source>
</evidence>
<dbReference type="RefSeq" id="WP_153823682.1">
    <property type="nucleotide sequence ID" value="NZ_WJIE01000014.1"/>
</dbReference>
<dbReference type="PANTHER" id="PTHR43292:SF4">
    <property type="entry name" value="ACYL-COA DEHYDROGENASE FADE34"/>
    <property type="match status" value="1"/>
</dbReference>
<dbReference type="GO" id="GO:0050660">
    <property type="term" value="F:flavin adenine dinucleotide binding"/>
    <property type="evidence" value="ECO:0007669"/>
    <property type="project" value="InterPro"/>
</dbReference>
<evidence type="ECO:0000313" key="11">
    <source>
        <dbReference type="EMBL" id="MRG96882.1"/>
    </source>
</evidence>
<evidence type="ECO:0000256" key="6">
    <source>
        <dbReference type="RuleBase" id="RU362125"/>
    </source>
</evidence>
<keyword evidence="3 6" id="KW-0285">Flavoprotein</keyword>
<dbReference type="InterPro" id="IPR013786">
    <property type="entry name" value="AcylCoA_DH/ox_N"/>
</dbReference>
<dbReference type="Proteomes" id="UP000440224">
    <property type="component" value="Unassembled WGS sequence"/>
</dbReference>
<keyword evidence="4 6" id="KW-0274">FAD</keyword>
<dbReference type="Gene3D" id="1.10.540.10">
    <property type="entry name" value="Acyl-CoA dehydrogenase/oxidase, N-terminal domain"/>
    <property type="match status" value="1"/>
</dbReference>
<evidence type="ECO:0000259" key="8">
    <source>
        <dbReference type="Pfam" id="PF00441"/>
    </source>
</evidence>
<dbReference type="GO" id="GO:0016627">
    <property type="term" value="F:oxidoreductase activity, acting on the CH-CH group of donors"/>
    <property type="evidence" value="ECO:0007669"/>
    <property type="project" value="InterPro"/>
</dbReference>
<evidence type="ECO:0000313" key="12">
    <source>
        <dbReference type="Proteomes" id="UP000440224"/>
    </source>
</evidence>
<dbReference type="GO" id="GO:0005886">
    <property type="term" value="C:plasma membrane"/>
    <property type="evidence" value="ECO:0007669"/>
    <property type="project" value="TreeGrafter"/>
</dbReference>
<evidence type="ECO:0000256" key="1">
    <source>
        <dbReference type="ARBA" id="ARBA00001974"/>
    </source>
</evidence>
<evidence type="ECO:0000256" key="3">
    <source>
        <dbReference type="ARBA" id="ARBA00022630"/>
    </source>
</evidence>
<evidence type="ECO:0000259" key="10">
    <source>
        <dbReference type="Pfam" id="PF02771"/>
    </source>
</evidence>
<proteinExistence type="inferred from homology"/>
<protein>
    <submittedName>
        <fullName evidence="11">Acyl-CoA dehydrogenase</fullName>
    </submittedName>
</protein>
<feature type="domain" description="Acyl-CoA dehydrogenase/oxidase N-terminal" evidence="10">
    <location>
        <begin position="17"/>
        <end position="134"/>
    </location>
</feature>
<dbReference type="InterPro" id="IPR052161">
    <property type="entry name" value="Mycobact_Acyl-CoA_DH"/>
</dbReference>
<feature type="region of interest" description="Disordered" evidence="7">
    <location>
        <begin position="1"/>
        <end position="20"/>
    </location>
</feature>
<dbReference type="FunFam" id="2.40.110.10:FF:000011">
    <property type="entry name" value="Acyl-CoA dehydrogenase FadE34"/>
    <property type="match status" value="1"/>
</dbReference>
<dbReference type="InterPro" id="IPR006091">
    <property type="entry name" value="Acyl-CoA_Oxase/DH_mid-dom"/>
</dbReference>
<feature type="domain" description="Acyl-CoA oxidase/dehydrogenase middle" evidence="9">
    <location>
        <begin position="140"/>
        <end position="234"/>
    </location>
</feature>
<sequence>MAPSHDTHEHEHEHENEKRDLRERARAFFHDNRPADPGFKLPQTFLEVESEEQFLWLKAWQKQVHAAGLIGVEWPKQYGGQGMPPGSQRVVAEEMGRAGVPFLVNRIGLDWAGPTILAVGTEEQKQRYLRNILSCDEVWCQGFSEPGAGSDLASLRTSAVRSGDHYIVHGHKVWTTQAFWADYMILLARTDPAAPKHAGISYFLFPMQSRGVFVRPLVKMTGEGGFNQVIFEDVEIPASCLLASEGDGWRLAVMTLAFERGASEGSATGGALAAGGEVARLVALAKGVCRDGRPASEDPVMRDRIAELAIEEEALLASALRARVPGLVEERPLALPFLGKLVATEFGQRLAALGQEVEGPLAQHAFGAERAADGGHFQRAYMNSFGFTIGGGTSEIQRNLIGEKILGLPKST</sequence>
<organism evidence="11 12">
    <name type="scientific">Polyangium spumosum</name>
    <dbReference type="NCBI Taxonomy" id="889282"/>
    <lineage>
        <taxon>Bacteria</taxon>
        <taxon>Pseudomonadati</taxon>
        <taxon>Myxococcota</taxon>
        <taxon>Polyangia</taxon>
        <taxon>Polyangiales</taxon>
        <taxon>Polyangiaceae</taxon>
        <taxon>Polyangium</taxon>
    </lineage>
</organism>
<evidence type="ECO:0000256" key="4">
    <source>
        <dbReference type="ARBA" id="ARBA00022827"/>
    </source>
</evidence>
<dbReference type="OrthoDB" id="5716984at2"/>
<dbReference type="Pfam" id="PF02771">
    <property type="entry name" value="Acyl-CoA_dh_N"/>
    <property type="match status" value="1"/>
</dbReference>
<dbReference type="InterPro" id="IPR037069">
    <property type="entry name" value="AcylCoA_DH/ox_N_sf"/>
</dbReference>
<dbReference type="SUPFAM" id="SSF56645">
    <property type="entry name" value="Acyl-CoA dehydrogenase NM domain-like"/>
    <property type="match status" value="1"/>
</dbReference>
<feature type="domain" description="Acyl-CoA dehydrogenase/oxidase C-terminal" evidence="8">
    <location>
        <begin position="246"/>
        <end position="405"/>
    </location>
</feature>
<dbReference type="EMBL" id="WJIE01000014">
    <property type="protein sequence ID" value="MRG96882.1"/>
    <property type="molecule type" value="Genomic_DNA"/>
</dbReference>
<comment type="similarity">
    <text evidence="2 6">Belongs to the acyl-CoA dehydrogenase family.</text>
</comment>
<comment type="caution">
    <text evidence="11">The sequence shown here is derived from an EMBL/GenBank/DDBJ whole genome shotgun (WGS) entry which is preliminary data.</text>
</comment>
<name>A0A6N7PXB7_9BACT</name>
<keyword evidence="12" id="KW-1185">Reference proteome</keyword>